<dbReference type="Proteomes" id="UP000054383">
    <property type="component" value="Unassembled WGS sequence"/>
</dbReference>
<keyword evidence="3" id="KW-1185">Reference proteome</keyword>
<dbReference type="STRING" id="28573.A0A0U1M355"/>
<dbReference type="EMBL" id="CVMT01000007">
    <property type="protein sequence ID" value="CRG89944.1"/>
    <property type="molecule type" value="Genomic_DNA"/>
</dbReference>
<dbReference type="Gene3D" id="3.40.390.10">
    <property type="entry name" value="Collagenase (Catalytic Domain)"/>
    <property type="match status" value="1"/>
</dbReference>
<evidence type="ECO:0000313" key="3">
    <source>
        <dbReference type="Proteomes" id="UP000054383"/>
    </source>
</evidence>
<dbReference type="InterPro" id="IPR037221">
    <property type="entry name" value="H-type_lectin_dom_sf"/>
</dbReference>
<dbReference type="GO" id="GO:0007155">
    <property type="term" value="P:cell adhesion"/>
    <property type="evidence" value="ECO:0007669"/>
    <property type="project" value="InterPro"/>
</dbReference>
<dbReference type="Pfam" id="PF01400">
    <property type="entry name" value="Astacin"/>
    <property type="match status" value="1"/>
</dbReference>
<accession>A0A0U1M355</accession>
<dbReference type="GO" id="GO:0030246">
    <property type="term" value="F:carbohydrate binding"/>
    <property type="evidence" value="ECO:0007669"/>
    <property type="project" value="InterPro"/>
</dbReference>
<dbReference type="InterPro" id="IPR024079">
    <property type="entry name" value="MetalloPept_cat_dom_sf"/>
</dbReference>
<dbReference type="CDD" id="cd04327">
    <property type="entry name" value="ZnMc_MMP_like_3"/>
    <property type="match status" value="1"/>
</dbReference>
<dbReference type="GO" id="GO:0006508">
    <property type="term" value="P:proteolysis"/>
    <property type="evidence" value="ECO:0007669"/>
    <property type="project" value="InterPro"/>
</dbReference>
<reference evidence="2 3" key="1">
    <citation type="submission" date="2015-04" db="EMBL/GenBank/DDBJ databases">
        <authorList>
            <person name="Syromyatnikov M.Y."/>
            <person name="Popov V.N."/>
        </authorList>
    </citation>
    <scope>NUCLEOTIDE SEQUENCE [LARGE SCALE GENOMIC DNA]</scope>
    <source>
        <strain evidence="2">WF-38-12</strain>
    </source>
</reference>
<dbReference type="InterPro" id="IPR006026">
    <property type="entry name" value="Peptidase_Metallo"/>
</dbReference>
<dbReference type="SUPFAM" id="SSF55486">
    <property type="entry name" value="Metalloproteases ('zincins'), catalytic domain"/>
    <property type="match status" value="1"/>
</dbReference>
<dbReference type="Pfam" id="PF09458">
    <property type="entry name" value="H_lectin"/>
    <property type="match status" value="1"/>
</dbReference>
<dbReference type="OrthoDB" id="291007at2759"/>
<dbReference type="OMA" id="SIMLYYF"/>
<dbReference type="AlphaFoldDB" id="A0A0U1M355"/>
<dbReference type="SMART" id="SM00235">
    <property type="entry name" value="ZnMc"/>
    <property type="match status" value="1"/>
</dbReference>
<gene>
    <name evidence="2" type="ORF">PISL3812_06983</name>
</gene>
<dbReference type="InterPro" id="IPR001506">
    <property type="entry name" value="Peptidase_M12A"/>
</dbReference>
<feature type="domain" description="Peptidase metallopeptidase" evidence="1">
    <location>
        <begin position="39"/>
        <end position="180"/>
    </location>
</feature>
<dbReference type="GO" id="GO:0004222">
    <property type="term" value="F:metalloendopeptidase activity"/>
    <property type="evidence" value="ECO:0007669"/>
    <property type="project" value="InterPro"/>
</dbReference>
<evidence type="ECO:0000313" key="2">
    <source>
        <dbReference type="EMBL" id="CRG89944.1"/>
    </source>
</evidence>
<protein>
    <recommendedName>
        <fullName evidence="1">Peptidase metallopeptidase domain-containing protein</fullName>
    </recommendedName>
</protein>
<organism evidence="2 3">
    <name type="scientific">Talaromyces islandicus</name>
    <name type="common">Penicillium islandicum</name>
    <dbReference type="NCBI Taxonomy" id="28573"/>
    <lineage>
        <taxon>Eukaryota</taxon>
        <taxon>Fungi</taxon>
        <taxon>Dikarya</taxon>
        <taxon>Ascomycota</taxon>
        <taxon>Pezizomycotina</taxon>
        <taxon>Eurotiomycetes</taxon>
        <taxon>Eurotiomycetidae</taxon>
        <taxon>Eurotiales</taxon>
        <taxon>Trichocomaceae</taxon>
        <taxon>Talaromyces</taxon>
        <taxon>Talaromyces sect. Islandici</taxon>
    </lineage>
</organism>
<dbReference type="SUPFAM" id="SSF141086">
    <property type="entry name" value="Agglutinin HPA-like"/>
    <property type="match status" value="1"/>
</dbReference>
<dbReference type="GO" id="GO:0008270">
    <property type="term" value="F:zinc ion binding"/>
    <property type="evidence" value="ECO:0007669"/>
    <property type="project" value="InterPro"/>
</dbReference>
<evidence type="ECO:0000259" key="1">
    <source>
        <dbReference type="SMART" id="SM00235"/>
    </source>
</evidence>
<sequence>MDTEKIYMCKPKFLNEEYPGQNLRSVTPGSWPWSLALEKRFFWPNGKRLQVTFLGSTAYVKEKIRQYAQVWEKYANIDFRFVETGPAEIRIAFKDDGSWSYVGTENERIPAEKPTMNFGWFDRNTREEEFSRTTIHEFGHALGCIHEHQSPAAEIKWDEDRLLKYFKPWDKETIERNIISKYAQGAVVNTPFDMRSIMLYFFPAYITTNNVGTPLNSVLSDQDKAFINRIYPFQNRAKGSFSSFSTLENRPWYPPMFLNSKQIEFDPTYLQTPKIAVGLNLLDINTQLFAAGAAWAIFQETTNDYTTNTFSTLERGQLPAGQNIVSERIDFSPQFSDRPKVMIWLSGIDIGNNDNFQVKAYATQPNKKGFTINISTDNGATFHRGVASWIAYSQDNKGVIGGSDDTSYRPPYPAQEKNARKITFPSGTFDRESKVIITINQFNFDSARNLRLI</sequence>
<name>A0A0U1M355_TALIS</name>
<dbReference type="Gene3D" id="2.60.40.2080">
    <property type="match status" value="1"/>
</dbReference>
<dbReference type="InterPro" id="IPR019019">
    <property type="entry name" value="H-type_lectin_domain"/>
</dbReference>
<proteinExistence type="predicted"/>